<protein>
    <submittedName>
        <fullName evidence="1">Uncharacterized protein</fullName>
    </submittedName>
</protein>
<proteinExistence type="predicted"/>
<keyword evidence="2" id="KW-1185">Reference proteome</keyword>
<dbReference type="Proteomes" id="UP000249239">
    <property type="component" value="Unassembled WGS sequence"/>
</dbReference>
<dbReference type="AlphaFoldDB" id="A0A2W7NS64"/>
<reference evidence="1 2" key="1">
    <citation type="submission" date="2018-06" db="EMBL/GenBank/DDBJ databases">
        <title>Genomic Encyclopedia of Archaeal and Bacterial Type Strains, Phase II (KMG-II): from individual species to whole genera.</title>
        <authorList>
            <person name="Goeker M."/>
        </authorList>
    </citation>
    <scope>NUCLEOTIDE SEQUENCE [LARGE SCALE GENOMIC DNA]</scope>
    <source>
        <strain evidence="1 2">DSM 6779</strain>
    </source>
</reference>
<dbReference type="EMBL" id="QKZK01000014">
    <property type="protein sequence ID" value="PZX16116.1"/>
    <property type="molecule type" value="Genomic_DNA"/>
</dbReference>
<accession>A0A2W7NS64</accession>
<gene>
    <name evidence="1" type="ORF">LX69_01991</name>
</gene>
<organism evidence="1 2">
    <name type="scientific">Breznakibacter xylanolyticus</name>
    <dbReference type="NCBI Taxonomy" id="990"/>
    <lineage>
        <taxon>Bacteria</taxon>
        <taxon>Pseudomonadati</taxon>
        <taxon>Bacteroidota</taxon>
        <taxon>Bacteroidia</taxon>
        <taxon>Marinilabiliales</taxon>
        <taxon>Marinilabiliaceae</taxon>
        <taxon>Breznakibacter</taxon>
    </lineage>
</organism>
<evidence type="ECO:0000313" key="1">
    <source>
        <dbReference type="EMBL" id="PZX16116.1"/>
    </source>
</evidence>
<sequence length="111" mass="12785">MFFPSLSHEIGSLKNTADFQMLPHLSTKKRCKITHFQQHYTIHPLSFFAKNVKHCYFYDHSSQNITGEKKSAAPKKNEFFPGAALFYMRANHTRTPINITSSTCSKSPFQL</sequence>
<name>A0A2W7NS64_9BACT</name>
<evidence type="ECO:0000313" key="2">
    <source>
        <dbReference type="Proteomes" id="UP000249239"/>
    </source>
</evidence>
<comment type="caution">
    <text evidence="1">The sequence shown here is derived from an EMBL/GenBank/DDBJ whole genome shotgun (WGS) entry which is preliminary data.</text>
</comment>